<name>A0A7R8WTK2_9CRUS</name>
<gene>
    <name evidence="1" type="ORF">CTOB1V02_LOCUS12080</name>
</gene>
<sequence length="63" mass="6923">MAREIVWTSNPSKSPSCPIFPTATWKDWSEKTFGLRTGAKARTNGKKLGNGMPSRISSKGVLR</sequence>
<accession>A0A7R8WTK2</accession>
<organism evidence="1">
    <name type="scientific">Cyprideis torosa</name>
    <dbReference type="NCBI Taxonomy" id="163714"/>
    <lineage>
        <taxon>Eukaryota</taxon>
        <taxon>Metazoa</taxon>
        <taxon>Ecdysozoa</taxon>
        <taxon>Arthropoda</taxon>
        <taxon>Crustacea</taxon>
        <taxon>Oligostraca</taxon>
        <taxon>Ostracoda</taxon>
        <taxon>Podocopa</taxon>
        <taxon>Podocopida</taxon>
        <taxon>Cytherocopina</taxon>
        <taxon>Cytheroidea</taxon>
        <taxon>Cytherideidae</taxon>
        <taxon>Cyprideis</taxon>
    </lineage>
</organism>
<evidence type="ECO:0000313" key="1">
    <source>
        <dbReference type="EMBL" id="CAD7234264.1"/>
    </source>
</evidence>
<dbReference type="AlphaFoldDB" id="A0A7R8WTK2"/>
<protein>
    <submittedName>
        <fullName evidence="1">Uncharacterized protein</fullName>
    </submittedName>
</protein>
<dbReference type="EMBL" id="OB668185">
    <property type="protein sequence ID" value="CAD7234264.1"/>
    <property type="molecule type" value="Genomic_DNA"/>
</dbReference>
<proteinExistence type="predicted"/>
<reference evidence="1" key="1">
    <citation type="submission" date="2020-11" db="EMBL/GenBank/DDBJ databases">
        <authorList>
            <person name="Tran Van P."/>
        </authorList>
    </citation>
    <scope>NUCLEOTIDE SEQUENCE</scope>
</reference>